<dbReference type="NCBIfam" id="TIGR02138">
    <property type="entry name" value="phosphate_pstC"/>
    <property type="match status" value="1"/>
</dbReference>
<keyword evidence="4 10" id="KW-1003">Cell membrane</keyword>
<feature type="compositionally biased region" description="Basic and acidic residues" evidence="11">
    <location>
        <begin position="41"/>
        <end position="67"/>
    </location>
</feature>
<evidence type="ECO:0000256" key="1">
    <source>
        <dbReference type="ARBA" id="ARBA00004651"/>
    </source>
</evidence>
<feature type="transmembrane region" description="Helical" evidence="9">
    <location>
        <begin position="147"/>
        <end position="178"/>
    </location>
</feature>
<evidence type="ECO:0000313" key="14">
    <source>
        <dbReference type="Proteomes" id="UP001183809"/>
    </source>
</evidence>
<dbReference type="PANTHER" id="PTHR30425:SF1">
    <property type="entry name" value="PHOSPHATE TRANSPORT SYSTEM PERMEASE PROTEIN PSTC"/>
    <property type="match status" value="1"/>
</dbReference>
<dbReference type="CDD" id="cd06261">
    <property type="entry name" value="TM_PBP2"/>
    <property type="match status" value="1"/>
</dbReference>
<evidence type="ECO:0000259" key="12">
    <source>
        <dbReference type="PROSITE" id="PS50928"/>
    </source>
</evidence>
<evidence type="ECO:0000256" key="6">
    <source>
        <dbReference type="ARBA" id="ARBA00022692"/>
    </source>
</evidence>
<name>A0ABU2U137_9ACTN</name>
<dbReference type="SUPFAM" id="SSF161098">
    <property type="entry name" value="MetI-like"/>
    <property type="match status" value="1"/>
</dbReference>
<keyword evidence="14" id="KW-1185">Reference proteome</keyword>
<keyword evidence="6 9" id="KW-0812">Transmembrane</keyword>
<dbReference type="PANTHER" id="PTHR30425">
    <property type="entry name" value="PHOSPHATE TRANSPORT SYSTEM PERMEASE PROTEIN PST"/>
    <property type="match status" value="1"/>
</dbReference>
<evidence type="ECO:0000256" key="7">
    <source>
        <dbReference type="ARBA" id="ARBA00022989"/>
    </source>
</evidence>
<dbReference type="Gene3D" id="1.10.3720.10">
    <property type="entry name" value="MetI-like"/>
    <property type="match status" value="1"/>
</dbReference>
<comment type="caution">
    <text evidence="13">The sequence shown here is derived from an EMBL/GenBank/DDBJ whole genome shotgun (WGS) entry which is preliminary data.</text>
</comment>
<reference evidence="14" key="1">
    <citation type="submission" date="2023-07" db="EMBL/GenBank/DDBJ databases">
        <title>30 novel species of actinomycetes from the DSMZ collection.</title>
        <authorList>
            <person name="Nouioui I."/>
        </authorList>
    </citation>
    <scope>NUCLEOTIDE SEQUENCE [LARGE SCALE GENOMIC DNA]</scope>
    <source>
        <strain evidence="14">DSM 41699</strain>
    </source>
</reference>
<feature type="transmembrane region" description="Helical" evidence="9">
    <location>
        <begin position="105"/>
        <end position="127"/>
    </location>
</feature>
<dbReference type="Pfam" id="PF00528">
    <property type="entry name" value="BPD_transp_1"/>
    <property type="match status" value="1"/>
</dbReference>
<feature type="domain" description="ABC transmembrane type-1" evidence="12">
    <location>
        <begin position="153"/>
        <end position="389"/>
    </location>
</feature>
<feature type="compositionally biased region" description="Low complexity" evidence="11">
    <location>
        <begin position="18"/>
        <end position="35"/>
    </location>
</feature>
<dbReference type="PROSITE" id="PS50928">
    <property type="entry name" value="ABC_TM1"/>
    <property type="match status" value="1"/>
</dbReference>
<evidence type="ECO:0000256" key="4">
    <source>
        <dbReference type="ARBA" id="ARBA00022475"/>
    </source>
</evidence>
<evidence type="ECO:0000256" key="5">
    <source>
        <dbReference type="ARBA" id="ARBA00022592"/>
    </source>
</evidence>
<keyword evidence="7 9" id="KW-1133">Transmembrane helix</keyword>
<proteinExistence type="inferred from homology"/>
<comment type="similarity">
    <text evidence="2 10">Belongs to the binding-protein-dependent transport system permease family. CysTW subfamily.</text>
</comment>
<comment type="subcellular location">
    <subcellularLocation>
        <location evidence="1 9">Cell membrane</location>
        <topology evidence="1 9">Multi-pass membrane protein</topology>
    </subcellularLocation>
</comment>
<protein>
    <recommendedName>
        <fullName evidence="10">Phosphate transport system permease protein</fullName>
    </recommendedName>
</protein>
<dbReference type="Proteomes" id="UP001183809">
    <property type="component" value="Unassembled WGS sequence"/>
</dbReference>
<evidence type="ECO:0000256" key="2">
    <source>
        <dbReference type="ARBA" id="ARBA00007069"/>
    </source>
</evidence>
<feature type="region of interest" description="Disordered" evidence="11">
    <location>
        <begin position="1"/>
        <end position="89"/>
    </location>
</feature>
<gene>
    <name evidence="13" type="primary">pstC</name>
    <name evidence="13" type="ORF">RM764_27840</name>
</gene>
<feature type="transmembrane region" description="Helical" evidence="9">
    <location>
        <begin position="250"/>
        <end position="269"/>
    </location>
</feature>
<accession>A0ABU2U137</accession>
<keyword evidence="5 10" id="KW-0592">Phosphate transport</keyword>
<evidence type="ECO:0000256" key="10">
    <source>
        <dbReference type="RuleBase" id="RU363054"/>
    </source>
</evidence>
<keyword evidence="3 9" id="KW-0813">Transport</keyword>
<evidence type="ECO:0000256" key="3">
    <source>
        <dbReference type="ARBA" id="ARBA00022448"/>
    </source>
</evidence>
<evidence type="ECO:0000256" key="11">
    <source>
        <dbReference type="SAM" id="MobiDB-lite"/>
    </source>
</evidence>
<evidence type="ECO:0000256" key="9">
    <source>
        <dbReference type="RuleBase" id="RU363032"/>
    </source>
</evidence>
<dbReference type="EMBL" id="JAVREY010000042">
    <property type="protein sequence ID" value="MDT0466771.1"/>
    <property type="molecule type" value="Genomic_DNA"/>
</dbReference>
<dbReference type="InterPro" id="IPR035906">
    <property type="entry name" value="MetI-like_sf"/>
</dbReference>
<feature type="transmembrane region" description="Helical" evidence="9">
    <location>
        <begin position="365"/>
        <end position="387"/>
    </location>
</feature>
<evidence type="ECO:0000256" key="8">
    <source>
        <dbReference type="ARBA" id="ARBA00023136"/>
    </source>
</evidence>
<feature type="transmembrane region" description="Helical" evidence="9">
    <location>
        <begin position="328"/>
        <end position="345"/>
    </location>
</feature>
<dbReference type="InterPro" id="IPR011864">
    <property type="entry name" value="Phosphate_PstC"/>
</dbReference>
<feature type="transmembrane region" description="Helical" evidence="9">
    <location>
        <begin position="190"/>
        <end position="213"/>
    </location>
</feature>
<evidence type="ECO:0000313" key="13">
    <source>
        <dbReference type="EMBL" id="MDT0466771.1"/>
    </source>
</evidence>
<dbReference type="InterPro" id="IPR051124">
    <property type="entry name" value="Phosphate_Transport_Permease"/>
</dbReference>
<dbReference type="RefSeq" id="WP_311698229.1">
    <property type="nucleotide sequence ID" value="NZ_JAVREY010000042.1"/>
</dbReference>
<keyword evidence="8 9" id="KW-0472">Membrane</keyword>
<sequence>MAATAPESGRPDSDRSNSDTSASGSSESGRSGFDSPEGENPESHRPGDESPADRRPADERPRDESSEPGRPGAETSKSESPAPRRKPAARGIGDRIFRYQLTASGVVVLAIMAAVGLFLLLRAFQALRVTGFSFLTTAQWQPDVHRFGIAAVLTGTLLIATVAVVFSVPLAVGTALFISDVAPRKLRHTLVTMVDLMAAVPSVVYGLWGLFFLQQHVIGLSRWISTWFGWIPLFTVDGAQPGEPLASESVYTASTFVAGIVVALMVAPIQCSVMREVFAQAPAGEREGAYALGATRWGMIRAVVLPYGKGGIIGGTMLGLGRALGETIAVYLIISPVFVIQPHILQTGSNSVSSLIALHYGDASTFGMSALMAAGLALFLLTLAVNFTASSVVARSRSGAQSEA</sequence>
<dbReference type="InterPro" id="IPR000515">
    <property type="entry name" value="MetI-like"/>
</dbReference>
<organism evidence="13 14">
    <name type="scientific">Streptomyces gibsoniae</name>
    <dbReference type="NCBI Taxonomy" id="3075529"/>
    <lineage>
        <taxon>Bacteria</taxon>
        <taxon>Bacillati</taxon>
        <taxon>Actinomycetota</taxon>
        <taxon>Actinomycetes</taxon>
        <taxon>Kitasatosporales</taxon>
        <taxon>Streptomycetaceae</taxon>
        <taxon>Streptomyces</taxon>
    </lineage>
</organism>
<comment type="function">
    <text evidence="10">Part of the binding-protein-dependent transport system for phosphate; probably responsible for the translocation of the substrate across the membrane.</text>
</comment>